<accession>A0ABU8LEB2</accession>
<dbReference type="Gene3D" id="3.40.50.1820">
    <property type="entry name" value="alpha/beta hydrolase"/>
    <property type="match status" value="1"/>
</dbReference>
<comment type="caution">
    <text evidence="4">The sequence shown here is derived from an EMBL/GenBank/DDBJ whole genome shotgun (WGS) entry which is preliminary data.</text>
</comment>
<dbReference type="PANTHER" id="PTHR43248:SF2">
    <property type="entry name" value="PROLYL AMINOPEPTIDASE"/>
    <property type="match status" value="1"/>
</dbReference>
<sequence length="446" mass="49681">MERQVRSTVSRESEYFIGDDIVARDVWTTVPLDWDDPDGETIEVFAREFVAAERRGDDLPLLLHLQGGPGGKGARPLSRDAWVDAALSRFRLIMPDQRGTGRSTPLSGADFAAMPADEAARRLSLHRADSIVRDFEALRATHYEGRQWWTIGQSYGGFLTLHYLSTAPQAIVASAVAGGLPSLHPDAAEVYRRTFPRVADKNRRFRERAPHLTERIGAVADLLHEQDVRLPDGDRLTVRRLQTLGLDFGMAPGADRVHWLFDEAFADRAETRLSDTFLATVGSATAFATNPLFIALQESIYGARPTGWAAQAERDRHPDFAESARPLLFTGEMVFPWMFDEIRALRGFRAGVEELATREWPIELYDHARLGSNEVPVEAVVYFDDMYVDAGLSLDTAAQVGGLHAWVTNEHEHDGIARAGVADRLFTALERRLGGTARTRSTDDQE</sequence>
<feature type="domain" description="AB hydrolase-1" evidence="3">
    <location>
        <begin position="60"/>
        <end position="220"/>
    </location>
</feature>
<organism evidence="4 5">
    <name type="scientific">Microbacterium bandirmense</name>
    <dbReference type="NCBI Taxonomy" id="3122050"/>
    <lineage>
        <taxon>Bacteria</taxon>
        <taxon>Bacillati</taxon>
        <taxon>Actinomycetota</taxon>
        <taxon>Actinomycetes</taxon>
        <taxon>Micrococcales</taxon>
        <taxon>Microbacteriaceae</taxon>
        <taxon>Microbacterium</taxon>
    </lineage>
</organism>
<keyword evidence="2 4" id="KW-0378">Hydrolase</keyword>
<dbReference type="Proteomes" id="UP001371224">
    <property type="component" value="Unassembled WGS sequence"/>
</dbReference>
<dbReference type="SUPFAM" id="SSF53474">
    <property type="entry name" value="alpha/beta-Hydrolases"/>
    <property type="match status" value="1"/>
</dbReference>
<keyword evidence="5" id="KW-1185">Reference proteome</keyword>
<dbReference type="EMBL" id="JBBDGM010000007">
    <property type="protein sequence ID" value="MEJ1088677.1"/>
    <property type="molecule type" value="Genomic_DNA"/>
</dbReference>
<gene>
    <name evidence="4" type="ORF">WDU99_10145</name>
</gene>
<dbReference type="InterPro" id="IPR000073">
    <property type="entry name" value="AB_hydrolase_1"/>
</dbReference>
<proteinExistence type="inferred from homology"/>
<dbReference type="InterPro" id="IPR002410">
    <property type="entry name" value="Peptidase_S33"/>
</dbReference>
<dbReference type="PANTHER" id="PTHR43248">
    <property type="entry name" value="2-SUCCINYL-6-HYDROXY-2,4-CYCLOHEXADIENE-1-CARBOXYLATE SYNTHASE"/>
    <property type="match status" value="1"/>
</dbReference>
<evidence type="ECO:0000259" key="3">
    <source>
        <dbReference type="Pfam" id="PF00561"/>
    </source>
</evidence>
<name>A0ABU8LEB2_9MICO</name>
<dbReference type="GO" id="GO:0016787">
    <property type="term" value="F:hydrolase activity"/>
    <property type="evidence" value="ECO:0007669"/>
    <property type="project" value="UniProtKB-KW"/>
</dbReference>
<dbReference type="InterPro" id="IPR051601">
    <property type="entry name" value="Serine_prot/Carboxylest_S33"/>
</dbReference>
<dbReference type="Pfam" id="PF00561">
    <property type="entry name" value="Abhydrolase_1"/>
    <property type="match status" value="1"/>
</dbReference>
<evidence type="ECO:0000313" key="5">
    <source>
        <dbReference type="Proteomes" id="UP001371224"/>
    </source>
</evidence>
<evidence type="ECO:0000256" key="1">
    <source>
        <dbReference type="ARBA" id="ARBA00010088"/>
    </source>
</evidence>
<dbReference type="PRINTS" id="PR00793">
    <property type="entry name" value="PROAMNOPTASE"/>
</dbReference>
<reference evidence="4 5" key="1">
    <citation type="submission" date="2024-02" db="EMBL/GenBank/DDBJ databases">
        <authorList>
            <person name="Saticioglu I.B."/>
        </authorList>
    </citation>
    <scope>NUCLEOTIDE SEQUENCE [LARGE SCALE GENOMIC DNA]</scope>
    <source>
        <strain evidence="4 5">Mu-80</strain>
    </source>
</reference>
<comment type="similarity">
    <text evidence="1">Belongs to the peptidase S33 family.</text>
</comment>
<evidence type="ECO:0000313" key="4">
    <source>
        <dbReference type="EMBL" id="MEJ1088677.1"/>
    </source>
</evidence>
<dbReference type="RefSeq" id="WP_337332333.1">
    <property type="nucleotide sequence ID" value="NZ_JBBDGM010000007.1"/>
</dbReference>
<evidence type="ECO:0000256" key="2">
    <source>
        <dbReference type="ARBA" id="ARBA00022801"/>
    </source>
</evidence>
<protein>
    <submittedName>
        <fullName evidence="4">Alpha/beta fold hydrolase</fullName>
    </submittedName>
</protein>
<dbReference type="InterPro" id="IPR029058">
    <property type="entry name" value="AB_hydrolase_fold"/>
</dbReference>